<evidence type="ECO:0000259" key="1">
    <source>
        <dbReference type="PROSITE" id="PS51819"/>
    </source>
</evidence>
<sequence>MYNSQFELGHVALNVRNLELQSLFYQQVLGLQVLSQSPNQIDLGVGKTTLVRLIQTEQKGEVSQSYGLYHLAIVLPSREDLGTIFRHFIDNKIPLQGASDHGYSEAIYLADTEGNGIEVYRDLPQDAWDVRADGQIVGKSEPMDAETIYALGKKADAAYQMPAGSRMGHVHLSVRESAASSKFYQEVLAVRDNFTVPSASWLASGNYHHHLAVNEWGGKNLTKREEGMPGLAYYTIYYSDFSHFHEVIKRAQVAGLDLHLSSHKVAFVDVDGIKTRLVLHKNSD</sequence>
<dbReference type="Gene3D" id="3.10.180.10">
    <property type="entry name" value="2,3-Dihydroxybiphenyl 1,2-Dioxygenase, domain 1"/>
    <property type="match status" value="2"/>
</dbReference>
<keyword evidence="3" id="KW-1185">Reference proteome</keyword>
<reference evidence="2 3" key="1">
    <citation type="submission" date="2024-06" db="EMBL/GenBank/DDBJ databases">
        <title>Genomic Encyclopedia of Type Strains, Phase IV (KMG-IV): sequencing the most valuable type-strain genomes for metagenomic binning, comparative biology and taxonomic classification.</title>
        <authorList>
            <person name="Goeker M."/>
        </authorList>
    </citation>
    <scope>NUCLEOTIDE SEQUENCE [LARGE SCALE GENOMIC DNA]</scope>
    <source>
        <strain evidence="2 3">DSM 28302</strain>
    </source>
</reference>
<dbReference type="SUPFAM" id="SSF54593">
    <property type="entry name" value="Glyoxalase/Bleomycin resistance protein/Dihydroxybiphenyl dioxygenase"/>
    <property type="match status" value="2"/>
</dbReference>
<keyword evidence="2" id="KW-0560">Oxidoreductase</keyword>
<dbReference type="Proteomes" id="UP001549037">
    <property type="component" value="Unassembled WGS sequence"/>
</dbReference>
<dbReference type="GO" id="GO:0018577">
    <property type="term" value="F:catechol 2,3-dioxygenase activity"/>
    <property type="evidence" value="ECO:0007669"/>
    <property type="project" value="UniProtKB-EC"/>
</dbReference>
<accession>A0ABV2JDB7</accession>
<dbReference type="RefSeq" id="WP_354367563.1">
    <property type="nucleotide sequence ID" value="NZ_JBEPLN010000004.1"/>
</dbReference>
<dbReference type="EMBL" id="JBEPLN010000004">
    <property type="protein sequence ID" value="MET3633744.1"/>
    <property type="molecule type" value="Genomic_DNA"/>
</dbReference>
<gene>
    <name evidence="2" type="ORF">ABID28_000377</name>
</gene>
<dbReference type="EC" id="1.13.11.2" evidence="2"/>
<dbReference type="PANTHER" id="PTHR43279">
    <property type="entry name" value="CATECHOL-2,3-DIOXYGENASE"/>
    <property type="match status" value="1"/>
</dbReference>
<feature type="domain" description="VOC" evidence="1">
    <location>
        <begin position="7"/>
        <end position="122"/>
    </location>
</feature>
<name>A0ABV2JDB7_9STRE</name>
<proteinExistence type="predicted"/>
<evidence type="ECO:0000313" key="3">
    <source>
        <dbReference type="Proteomes" id="UP001549037"/>
    </source>
</evidence>
<organism evidence="2 3">
    <name type="scientific">Streptococcus porcorum</name>
    <dbReference type="NCBI Taxonomy" id="701526"/>
    <lineage>
        <taxon>Bacteria</taxon>
        <taxon>Bacillati</taxon>
        <taxon>Bacillota</taxon>
        <taxon>Bacilli</taxon>
        <taxon>Lactobacillales</taxon>
        <taxon>Streptococcaceae</taxon>
        <taxon>Streptococcus</taxon>
    </lineage>
</organism>
<dbReference type="InterPro" id="IPR037523">
    <property type="entry name" value="VOC_core"/>
</dbReference>
<evidence type="ECO:0000313" key="2">
    <source>
        <dbReference type="EMBL" id="MET3633744.1"/>
    </source>
</evidence>
<dbReference type="PANTHER" id="PTHR43279:SF1">
    <property type="entry name" value="CATECHOL-2,3-DIOXYGENASE"/>
    <property type="match status" value="1"/>
</dbReference>
<protein>
    <submittedName>
        <fullName evidence="2">Catechol 2,3-dioxygenase</fullName>
        <ecNumber evidence="2">1.13.11.2</ecNumber>
    </submittedName>
</protein>
<comment type="caution">
    <text evidence="2">The sequence shown here is derived from an EMBL/GenBank/DDBJ whole genome shotgun (WGS) entry which is preliminary data.</text>
</comment>
<dbReference type="Pfam" id="PF00903">
    <property type="entry name" value="Glyoxalase"/>
    <property type="match status" value="1"/>
</dbReference>
<dbReference type="InterPro" id="IPR004360">
    <property type="entry name" value="Glyas_Fos-R_dOase_dom"/>
</dbReference>
<dbReference type="InterPro" id="IPR029068">
    <property type="entry name" value="Glyas_Bleomycin-R_OHBP_Dase"/>
</dbReference>
<dbReference type="PROSITE" id="PS51819">
    <property type="entry name" value="VOC"/>
    <property type="match status" value="1"/>
</dbReference>